<evidence type="ECO:0000259" key="8">
    <source>
        <dbReference type="Pfam" id="PF07195"/>
    </source>
</evidence>
<keyword evidence="5" id="KW-0964">Secreted</keyword>
<comment type="function">
    <text evidence="5">Required for morphogenesis and for the elongation of the flagellar filament by facilitating polymerization of the flagellin monomers at the tip of growing filament. Forms a capping structure, which prevents flagellin subunits (transported through the central channel of the flagellum) from leaking out without polymerization at the distal end.</text>
</comment>
<evidence type="ECO:0000256" key="2">
    <source>
        <dbReference type="ARBA" id="ARBA00011255"/>
    </source>
</evidence>
<keyword evidence="9" id="KW-0966">Cell projection</keyword>
<name>A0A7W4QAI5_9GAMM</name>
<dbReference type="Proteomes" id="UP000542720">
    <property type="component" value="Unassembled WGS sequence"/>
</dbReference>
<feature type="compositionally biased region" description="Low complexity" evidence="6">
    <location>
        <begin position="248"/>
        <end position="261"/>
    </location>
</feature>
<reference evidence="9 10" key="1">
    <citation type="submission" date="2020-08" db="EMBL/GenBank/DDBJ databases">
        <authorList>
            <person name="Kim C.M."/>
        </authorList>
    </citation>
    <scope>NUCLEOTIDE SEQUENCE [LARGE SCALE GENOMIC DNA]</scope>
    <source>
        <strain evidence="9 10">UL070</strain>
    </source>
</reference>
<dbReference type="InterPro" id="IPR010809">
    <property type="entry name" value="FliD_C"/>
</dbReference>
<evidence type="ECO:0000256" key="1">
    <source>
        <dbReference type="ARBA" id="ARBA00009764"/>
    </source>
</evidence>
<dbReference type="EMBL" id="JACJUD010000004">
    <property type="protein sequence ID" value="MBB2495887.1"/>
    <property type="molecule type" value="Genomic_DNA"/>
</dbReference>
<comment type="subunit">
    <text evidence="2 5">Homopentamer.</text>
</comment>
<dbReference type="Pfam" id="PF07195">
    <property type="entry name" value="FliD_C"/>
    <property type="match status" value="1"/>
</dbReference>
<feature type="region of interest" description="Disordered" evidence="6">
    <location>
        <begin position="228"/>
        <end position="262"/>
    </location>
</feature>
<keyword evidence="3" id="KW-0175">Coiled coil</keyword>
<comment type="subcellular location">
    <subcellularLocation>
        <location evidence="5">Secreted</location>
    </subcellularLocation>
    <subcellularLocation>
        <location evidence="5">Bacterial flagellum</location>
    </subcellularLocation>
</comment>
<dbReference type="GO" id="GO:0009424">
    <property type="term" value="C:bacterial-type flagellum hook"/>
    <property type="evidence" value="ECO:0007669"/>
    <property type="project" value="UniProtKB-UniRule"/>
</dbReference>
<comment type="similarity">
    <text evidence="1 5">Belongs to the FliD family.</text>
</comment>
<dbReference type="GO" id="GO:0071973">
    <property type="term" value="P:bacterial-type flagellum-dependent cell motility"/>
    <property type="evidence" value="ECO:0007669"/>
    <property type="project" value="TreeGrafter"/>
</dbReference>
<dbReference type="InterPro" id="IPR040026">
    <property type="entry name" value="FliD"/>
</dbReference>
<evidence type="ECO:0000256" key="3">
    <source>
        <dbReference type="ARBA" id="ARBA00023054"/>
    </source>
</evidence>
<dbReference type="Pfam" id="PF02465">
    <property type="entry name" value="FliD_N"/>
    <property type="match status" value="1"/>
</dbReference>
<evidence type="ECO:0000256" key="4">
    <source>
        <dbReference type="ARBA" id="ARBA00023143"/>
    </source>
</evidence>
<evidence type="ECO:0000259" key="7">
    <source>
        <dbReference type="Pfam" id="PF02465"/>
    </source>
</evidence>
<keyword evidence="9" id="KW-0282">Flagellum</keyword>
<organism evidence="9 10">
    <name type="scientific">Aquipseudomonas ullengensis</name>
    <dbReference type="NCBI Taxonomy" id="2759166"/>
    <lineage>
        <taxon>Bacteria</taxon>
        <taxon>Pseudomonadati</taxon>
        <taxon>Pseudomonadota</taxon>
        <taxon>Gammaproteobacteria</taxon>
        <taxon>Pseudomonadales</taxon>
        <taxon>Pseudomonadaceae</taxon>
        <taxon>Aquipseudomonas</taxon>
    </lineage>
</organism>
<accession>A0A7W4QAI5</accession>
<evidence type="ECO:0000313" key="9">
    <source>
        <dbReference type="EMBL" id="MBB2495887.1"/>
    </source>
</evidence>
<evidence type="ECO:0000256" key="5">
    <source>
        <dbReference type="RuleBase" id="RU362066"/>
    </source>
</evidence>
<dbReference type="PANTHER" id="PTHR30288:SF0">
    <property type="entry name" value="FLAGELLAR HOOK-ASSOCIATED PROTEIN 2"/>
    <property type="match status" value="1"/>
</dbReference>
<proteinExistence type="inferred from homology"/>
<evidence type="ECO:0000313" key="10">
    <source>
        <dbReference type="Proteomes" id="UP000542720"/>
    </source>
</evidence>
<dbReference type="AlphaFoldDB" id="A0A7W4QAI5"/>
<dbReference type="Pfam" id="PF07196">
    <property type="entry name" value="Flagellin_IN"/>
    <property type="match status" value="1"/>
</dbReference>
<gene>
    <name evidence="9" type="primary">fliD</name>
    <name evidence="9" type="ORF">H3H51_12730</name>
</gene>
<dbReference type="PANTHER" id="PTHR30288">
    <property type="entry name" value="FLAGELLAR CAP/ASSEMBLY PROTEIN FLID"/>
    <property type="match status" value="1"/>
</dbReference>
<feature type="domain" description="Flagellar hook-associated protein 2 N-terminal" evidence="7">
    <location>
        <begin position="2"/>
        <end position="38"/>
    </location>
</feature>
<dbReference type="GO" id="GO:0007155">
    <property type="term" value="P:cell adhesion"/>
    <property type="evidence" value="ECO:0007669"/>
    <property type="project" value="InterPro"/>
</dbReference>
<feature type="domain" description="Flagellar hook-associated protein 2 C-terminal" evidence="8">
    <location>
        <begin position="270"/>
        <end position="499"/>
    </location>
</feature>
<comment type="caution">
    <text evidence="9">The sequence shown here is derived from an EMBL/GenBank/DDBJ whole genome shotgun (WGS) entry which is preliminary data.</text>
</comment>
<protein>
    <recommendedName>
        <fullName evidence="5">Flagellar hook-associated protein 2</fullName>
        <shortName evidence="5">HAP2</shortName>
    </recommendedName>
    <alternativeName>
        <fullName evidence="5">Flagellar cap protein</fullName>
    </alternativeName>
</protein>
<keyword evidence="9" id="KW-0969">Cilium</keyword>
<keyword evidence="4 5" id="KW-0975">Bacterial flagellum</keyword>
<dbReference type="GO" id="GO:0009421">
    <property type="term" value="C:bacterial-type flagellum filament cap"/>
    <property type="evidence" value="ECO:0007669"/>
    <property type="project" value="InterPro"/>
</dbReference>
<dbReference type="InterPro" id="IPR010810">
    <property type="entry name" value="Flagellin_hook_IN_motif"/>
</dbReference>
<evidence type="ECO:0000256" key="6">
    <source>
        <dbReference type="SAM" id="MobiDB-lite"/>
    </source>
</evidence>
<dbReference type="InterPro" id="IPR003481">
    <property type="entry name" value="FliD_N"/>
</dbReference>
<keyword evidence="10" id="KW-1185">Reference proteome</keyword>
<dbReference type="GO" id="GO:0005576">
    <property type="term" value="C:extracellular region"/>
    <property type="evidence" value="ECO:0007669"/>
    <property type="project" value="UniProtKB-SubCell"/>
</dbReference>
<sequence length="520" mass="52608">MFDARTATSNNSSVLSVKAGSSVTAGKYSVQVQQLASSSKVALQSVAAGTSTKFNSGTLTISAGSSSFDVDITASNNTLAGVRDSINTAGKSSGISATIVTDASGSRLVLSSTSAGDGNDIEVAATEDGVTTGTVALTTQALKPSYSQALPSFAAGSTATFKAGDLNITAGSTNLSVVVGDGYSMENVRDAINLAGAGEGVSAVIETDTTGAAFLKISSTNGADLSVSATSSGGSAGDNDLTALNPVSGTTTQPAAPSSTTGAGGVINKAQSAILYVDGLQVISDSNSVTTAIEGVTINLTSAQSAADISAGKTVDITVGVDKASVKSNIQKFVDAYNTLMSTASQLTAVVSVGEDEKPVAGALVGDATVRGLVSGLRSELVKMTGEEGVRALAELGITTQKDGTLKIDDTTLSTALDSKFDQVASYFAGDSGLMTRLETNVNSYLKSDGIFDQRTKALQSTLSNIDDQRDALDARVEKIQERLVAQYTAMDQLVTQLSKTSESLTSQLASLPGFVKKST</sequence>